<keyword evidence="4" id="KW-0597">Phosphoprotein</keyword>
<evidence type="ECO:0000256" key="13">
    <source>
        <dbReference type="PIRSR" id="PIRSR037125-1"/>
    </source>
</evidence>
<evidence type="ECO:0000313" key="17">
    <source>
        <dbReference type="Proteomes" id="UP000694920"/>
    </source>
</evidence>
<dbReference type="Gene3D" id="3.40.50.1010">
    <property type="entry name" value="5'-nuclease"/>
    <property type="match status" value="1"/>
</dbReference>
<evidence type="ECO:0000256" key="7">
    <source>
        <dbReference type="ARBA" id="ARBA00022771"/>
    </source>
</evidence>
<evidence type="ECO:0000256" key="9">
    <source>
        <dbReference type="ARBA" id="ARBA00022833"/>
    </source>
</evidence>
<dbReference type="InterPro" id="IPR014881">
    <property type="entry name" value="NOB1_Zn-bd"/>
</dbReference>
<evidence type="ECO:0000256" key="14">
    <source>
        <dbReference type="SAM" id="MobiDB-lite"/>
    </source>
</evidence>
<feature type="domain" description="Nin one binding (NOB1) Zn-ribbon-like" evidence="15">
    <location>
        <begin position="334"/>
        <end position="405"/>
    </location>
</feature>
<dbReference type="GO" id="GO:0008270">
    <property type="term" value="F:zinc ion binding"/>
    <property type="evidence" value="ECO:0007669"/>
    <property type="project" value="UniProtKB-KW"/>
</dbReference>
<keyword evidence="8" id="KW-0378">Hydrolase</keyword>
<evidence type="ECO:0000256" key="3">
    <source>
        <dbReference type="ARBA" id="ARBA00018439"/>
    </source>
</evidence>
<feature type="region of interest" description="Disordered" evidence="14">
    <location>
        <begin position="394"/>
        <end position="433"/>
    </location>
</feature>
<dbReference type="KEGG" id="ccin:107271914"/>
<feature type="region of interest" description="Disordered" evidence="14">
    <location>
        <begin position="117"/>
        <end position="206"/>
    </location>
</feature>
<evidence type="ECO:0000256" key="4">
    <source>
        <dbReference type="ARBA" id="ARBA00022553"/>
    </source>
</evidence>
<organism evidence="17 18">
    <name type="scientific">Cephus cinctus</name>
    <name type="common">Wheat stem sawfly</name>
    <dbReference type="NCBI Taxonomy" id="211228"/>
    <lineage>
        <taxon>Eukaryota</taxon>
        <taxon>Metazoa</taxon>
        <taxon>Ecdysozoa</taxon>
        <taxon>Arthropoda</taxon>
        <taxon>Hexapoda</taxon>
        <taxon>Insecta</taxon>
        <taxon>Pterygota</taxon>
        <taxon>Neoptera</taxon>
        <taxon>Endopterygota</taxon>
        <taxon>Hymenoptera</taxon>
        <taxon>Cephoidea</taxon>
        <taxon>Cephidae</taxon>
        <taxon>Cephus</taxon>
    </lineage>
</organism>
<evidence type="ECO:0000256" key="11">
    <source>
        <dbReference type="ARBA" id="ARBA00045628"/>
    </source>
</evidence>
<evidence type="ECO:0000256" key="2">
    <source>
        <dbReference type="ARBA" id="ARBA00005858"/>
    </source>
</evidence>
<gene>
    <name evidence="18" type="primary">LOC107271914</name>
</gene>
<feature type="compositionally biased region" description="Acidic residues" evidence="14">
    <location>
        <begin position="252"/>
        <end position="278"/>
    </location>
</feature>
<dbReference type="SUPFAM" id="SSF144206">
    <property type="entry name" value="NOB1 zinc finger-like"/>
    <property type="match status" value="1"/>
</dbReference>
<dbReference type="InterPro" id="IPR036283">
    <property type="entry name" value="NOB1_Zf-like_sf"/>
</dbReference>
<evidence type="ECO:0000256" key="12">
    <source>
        <dbReference type="PIRNR" id="PIRNR037125"/>
    </source>
</evidence>
<dbReference type="CDD" id="cd09876">
    <property type="entry name" value="PIN_Nob1-like"/>
    <property type="match status" value="1"/>
</dbReference>
<dbReference type="Pfam" id="PF17146">
    <property type="entry name" value="PIN_6"/>
    <property type="match status" value="1"/>
</dbReference>
<evidence type="ECO:0000259" key="16">
    <source>
        <dbReference type="Pfam" id="PF17146"/>
    </source>
</evidence>
<dbReference type="Proteomes" id="UP000694920">
    <property type="component" value="Unplaced"/>
</dbReference>
<dbReference type="InterPro" id="IPR033411">
    <property type="entry name" value="Ribonuclease_PIN"/>
</dbReference>
<feature type="compositionally biased region" description="Basic and acidic residues" evidence="14">
    <location>
        <begin position="231"/>
        <end position="241"/>
    </location>
</feature>
<dbReference type="PANTHER" id="PTHR12814">
    <property type="entry name" value="RNA-BINDING PROTEIN NOB1"/>
    <property type="match status" value="1"/>
</dbReference>
<dbReference type="Gene3D" id="6.20.210.10">
    <property type="entry name" value="Nin one binding (NOB1), Zn-ribbon-like"/>
    <property type="match status" value="1"/>
</dbReference>
<feature type="binding site" evidence="13">
    <location>
        <position position="359"/>
    </location>
    <ligand>
        <name>Zn(2+)</name>
        <dbReference type="ChEBI" id="CHEBI:29105"/>
    </ligand>
</feature>
<dbReference type="PIRSF" id="PIRSF037125">
    <property type="entry name" value="D-site_20S_pre-rRNA_nuclease"/>
    <property type="match status" value="1"/>
</dbReference>
<dbReference type="GO" id="GO:0004521">
    <property type="term" value="F:RNA endonuclease activity"/>
    <property type="evidence" value="ECO:0007669"/>
    <property type="project" value="UniProtKB-UniRule"/>
</dbReference>
<dbReference type="GeneID" id="107271914"/>
<sequence length="482" mass="53900">MGINNKVEYLVVDTSAFIKNVPLQEIGTNIITEQDVVNEITNKRQLRRLVVLPYDLSVKDVFPENIQFVTEFSKKTGDYTSLSATDIKVIALTYQLEKEKVGISHLKQTPTIVKTISTSNAGPQDHPKVLAGFYSPENDTESDEGNDNSEADNEEDFEEDSHKEESKSENPDVSLRAQFGDTSRDSSPTNSISAASSESDYETAASDLEEYNSNNLAAKFATLNCKPEDLKVEGDGEHNMDDILVPVKSENDDQDEEDEDDENEEEEDADDEGNDEDVGGWITPKNIVKVKKEMDSDVLEDKPATVACMTTDFAMQNVLMQIGLNVAALDGRVIKQMRTFILRCYACFKTTSVMTKMFCPNCGHKTLKKVAVSMDDNGKMQIHVNARKPLSARGKKFSLPTPKGGKHANNPILCEDQPMPDQRPTRLARTKNDPLNDDYIAGYSPFVMRDTNSKSAMLGIRPGSHVKHWMRKNPNEARRRRK</sequence>
<comment type="similarity">
    <text evidence="2 12">Belongs to the NOB1 family.</text>
</comment>
<dbReference type="GO" id="GO:0030490">
    <property type="term" value="P:maturation of SSU-rRNA"/>
    <property type="evidence" value="ECO:0007669"/>
    <property type="project" value="TreeGrafter"/>
</dbReference>
<feature type="compositionally biased region" description="Low complexity" evidence="14">
    <location>
        <begin position="186"/>
        <end position="198"/>
    </location>
</feature>
<dbReference type="GO" id="GO:0005634">
    <property type="term" value="C:nucleus"/>
    <property type="evidence" value="ECO:0007669"/>
    <property type="project" value="UniProtKB-SubCell"/>
</dbReference>
<dbReference type="InterPro" id="IPR017117">
    <property type="entry name" value="Nob1_euk"/>
</dbReference>
<feature type="binding site" evidence="13">
    <location>
        <position position="362"/>
    </location>
    <ligand>
        <name>Zn(2+)</name>
        <dbReference type="ChEBI" id="CHEBI:29105"/>
    </ligand>
</feature>
<reference evidence="18" key="1">
    <citation type="submission" date="2025-08" db="UniProtKB">
        <authorList>
            <consortium name="RefSeq"/>
        </authorList>
    </citation>
    <scope>IDENTIFICATION</scope>
</reference>
<evidence type="ECO:0000256" key="10">
    <source>
        <dbReference type="ARBA" id="ARBA00023242"/>
    </source>
</evidence>
<evidence type="ECO:0000256" key="8">
    <source>
        <dbReference type="ARBA" id="ARBA00022801"/>
    </source>
</evidence>
<evidence type="ECO:0000256" key="6">
    <source>
        <dbReference type="ARBA" id="ARBA00022723"/>
    </source>
</evidence>
<feature type="compositionally biased region" description="Basic and acidic residues" evidence="14">
    <location>
        <begin position="160"/>
        <end position="170"/>
    </location>
</feature>
<name>A0AAJ7C7M9_CEPCN</name>
<dbReference type="AlphaFoldDB" id="A0AAJ7C7M9"/>
<feature type="domain" description="Ribonuclease PIN" evidence="16">
    <location>
        <begin position="10"/>
        <end position="96"/>
    </location>
</feature>
<keyword evidence="10 12" id="KW-0539">Nucleus</keyword>
<dbReference type="RefSeq" id="XP_015603970.1">
    <property type="nucleotide sequence ID" value="XM_015748484.1"/>
</dbReference>
<keyword evidence="7" id="KW-0863">Zinc-finger</keyword>
<evidence type="ECO:0000259" key="15">
    <source>
        <dbReference type="Pfam" id="PF08772"/>
    </source>
</evidence>
<feature type="binding site" evidence="13">
    <location>
        <position position="347"/>
    </location>
    <ligand>
        <name>Zn(2+)</name>
        <dbReference type="ChEBI" id="CHEBI:29105"/>
    </ligand>
</feature>
<feature type="compositionally biased region" description="Acidic residues" evidence="14">
    <location>
        <begin position="138"/>
        <end position="159"/>
    </location>
</feature>
<dbReference type="FunFam" id="3.40.50.1010:FF:000018">
    <property type="entry name" value="RNA-binding protein NOB1"/>
    <property type="match status" value="1"/>
</dbReference>
<evidence type="ECO:0000256" key="1">
    <source>
        <dbReference type="ARBA" id="ARBA00004123"/>
    </source>
</evidence>
<proteinExistence type="inferred from homology"/>
<accession>A0AAJ7C7M9</accession>
<dbReference type="Pfam" id="PF08772">
    <property type="entry name" value="Zn_ribbon_NOB1"/>
    <property type="match status" value="1"/>
</dbReference>
<dbReference type="PANTHER" id="PTHR12814:SF2">
    <property type="entry name" value="RNA-BINDING PROTEIN NOB1"/>
    <property type="match status" value="1"/>
</dbReference>
<keyword evidence="9 12" id="KW-0862">Zinc</keyword>
<protein>
    <recommendedName>
        <fullName evidence="3 12">RNA-binding protein NOB1</fullName>
    </recommendedName>
</protein>
<comment type="function">
    <text evidence="11">May play a role in mRNA degradation. Endonuclease required for processing of 20S pre-rRNA precursor and biogenesis of 40S ribosomal subunits.</text>
</comment>
<dbReference type="GO" id="GO:0016787">
    <property type="term" value="F:hydrolase activity"/>
    <property type="evidence" value="ECO:0007669"/>
    <property type="project" value="UniProtKB-KW"/>
</dbReference>
<keyword evidence="5" id="KW-0540">Nuclease</keyword>
<evidence type="ECO:0000256" key="5">
    <source>
        <dbReference type="ARBA" id="ARBA00022722"/>
    </source>
</evidence>
<comment type="subcellular location">
    <subcellularLocation>
        <location evidence="1 12">Nucleus</location>
    </subcellularLocation>
</comment>
<evidence type="ECO:0000313" key="18">
    <source>
        <dbReference type="RefSeq" id="XP_015603970.1"/>
    </source>
</evidence>
<keyword evidence="6 12" id="KW-0479">Metal-binding</keyword>
<keyword evidence="17" id="KW-1185">Reference proteome</keyword>
<dbReference type="GO" id="GO:0030688">
    <property type="term" value="C:preribosome, small subunit precursor"/>
    <property type="evidence" value="ECO:0007669"/>
    <property type="project" value="TreeGrafter"/>
</dbReference>
<feature type="region of interest" description="Disordered" evidence="14">
    <location>
        <begin position="231"/>
        <end position="281"/>
    </location>
</feature>
<dbReference type="InterPro" id="IPR039907">
    <property type="entry name" value="NOB1"/>
</dbReference>
<feature type="binding site" evidence="13">
    <location>
        <position position="344"/>
    </location>
    <ligand>
        <name>Zn(2+)</name>
        <dbReference type="ChEBI" id="CHEBI:29105"/>
    </ligand>
</feature>